<gene>
    <name evidence="1" type="ORF">DSM104329_02894</name>
</gene>
<dbReference type="KEGG" id="sbae:DSM104329_02894"/>
<proteinExistence type="predicted"/>
<accession>A0A9E6XYS7</accession>
<evidence type="ECO:0000313" key="1">
    <source>
        <dbReference type="EMBL" id="UGS36488.1"/>
    </source>
</evidence>
<sequence>MTVPPEHREFARQVALSQEVDPRPTFEALSAATGVPVDELVHHALVRWVAAGAEALMAIEPPVLRDLIAARRREDWTAVGGIVDWLEAGL</sequence>
<dbReference type="Proteomes" id="UP001162834">
    <property type="component" value="Chromosome"/>
</dbReference>
<dbReference type="AlphaFoldDB" id="A0A9E6XYS7"/>
<dbReference type="EMBL" id="CP087164">
    <property type="protein sequence ID" value="UGS36488.1"/>
    <property type="molecule type" value="Genomic_DNA"/>
</dbReference>
<organism evidence="1 2">
    <name type="scientific">Capillimicrobium parvum</name>
    <dbReference type="NCBI Taxonomy" id="2884022"/>
    <lineage>
        <taxon>Bacteria</taxon>
        <taxon>Bacillati</taxon>
        <taxon>Actinomycetota</taxon>
        <taxon>Thermoleophilia</taxon>
        <taxon>Solirubrobacterales</taxon>
        <taxon>Capillimicrobiaceae</taxon>
        <taxon>Capillimicrobium</taxon>
    </lineage>
</organism>
<dbReference type="Pfam" id="PF19492">
    <property type="entry name" value="DUF6027"/>
    <property type="match status" value="1"/>
</dbReference>
<dbReference type="InterPro" id="IPR046069">
    <property type="entry name" value="DUF6027"/>
</dbReference>
<keyword evidence="2" id="KW-1185">Reference proteome</keyword>
<name>A0A9E6XYS7_9ACTN</name>
<evidence type="ECO:0000313" key="2">
    <source>
        <dbReference type="Proteomes" id="UP001162834"/>
    </source>
</evidence>
<protein>
    <submittedName>
        <fullName evidence="1">Uncharacterized protein</fullName>
    </submittedName>
</protein>
<dbReference type="RefSeq" id="WP_259316158.1">
    <property type="nucleotide sequence ID" value="NZ_CP087164.1"/>
</dbReference>
<reference evidence="1" key="1">
    <citation type="journal article" date="2022" name="Int. J. Syst. Evol. Microbiol.">
        <title>Pseudomonas aegrilactucae sp. nov. and Pseudomonas morbosilactucae sp. nov., pathogens causing bacterial rot of lettuce in Japan.</title>
        <authorList>
            <person name="Sawada H."/>
            <person name="Fujikawa T."/>
            <person name="Satou M."/>
        </authorList>
    </citation>
    <scope>NUCLEOTIDE SEQUENCE</scope>
    <source>
        <strain evidence="1">0166_1</strain>
    </source>
</reference>